<evidence type="ECO:0000256" key="2">
    <source>
        <dbReference type="ARBA" id="ARBA00023163"/>
    </source>
</evidence>
<evidence type="ECO:0000256" key="1">
    <source>
        <dbReference type="ARBA" id="ARBA00023125"/>
    </source>
</evidence>
<dbReference type="CDD" id="cd01389">
    <property type="entry name" value="HMG-box_ROX1-like"/>
    <property type="match status" value="1"/>
</dbReference>
<feature type="DNA-binding region" description="HMG box" evidence="3">
    <location>
        <begin position="32"/>
        <end position="101"/>
    </location>
</feature>
<sequence>MAPTRSAKSSAKPKEKKQKNPSRNNNDSETHVPRPRNCFFVFRSDFVEWLKANYSEAYSQGNISKWCSACWHSLPKEVQAHYKARADAEEVQHKRKYPLYKFSPKKRVTEAMMKREKLESKKPQKRKASDKPHVAPPGSMQERFSVFAASVGPQVNRNYEEFPALKLPYSPDVPAYAHLQAGTYASSSNDNSPTSNPATYTRGQISTTSEIDFYQDSLASHSQSSLPQNTHNTAQEAGYSGAYSMSSSVSSYAYPHHVYNQAHQMSHPQPIPPFYTIDTFYQEVPHFDFGYPDDYSASNDGISLPAHSGYDQFHL</sequence>
<accession>A0A4S4KV10</accession>
<keyword evidence="7" id="KW-1185">Reference proteome</keyword>
<keyword evidence="2" id="KW-0804">Transcription</keyword>
<dbReference type="GO" id="GO:0000978">
    <property type="term" value="F:RNA polymerase II cis-regulatory region sequence-specific DNA binding"/>
    <property type="evidence" value="ECO:0007669"/>
    <property type="project" value="TreeGrafter"/>
</dbReference>
<dbReference type="Proteomes" id="UP000308199">
    <property type="component" value="Unassembled WGS sequence"/>
</dbReference>
<dbReference type="GO" id="GO:0005634">
    <property type="term" value="C:nucleus"/>
    <property type="evidence" value="ECO:0007669"/>
    <property type="project" value="UniProtKB-UniRule"/>
</dbReference>
<feature type="compositionally biased region" description="Low complexity" evidence="4">
    <location>
        <begin position="1"/>
        <end position="10"/>
    </location>
</feature>
<dbReference type="PROSITE" id="PS50118">
    <property type="entry name" value="HMG_BOX_2"/>
    <property type="match status" value="1"/>
</dbReference>
<organism evidence="6 7">
    <name type="scientific">Phellinidium pouzarii</name>
    <dbReference type="NCBI Taxonomy" id="167371"/>
    <lineage>
        <taxon>Eukaryota</taxon>
        <taxon>Fungi</taxon>
        <taxon>Dikarya</taxon>
        <taxon>Basidiomycota</taxon>
        <taxon>Agaricomycotina</taxon>
        <taxon>Agaricomycetes</taxon>
        <taxon>Hymenochaetales</taxon>
        <taxon>Hymenochaetaceae</taxon>
        <taxon>Phellinidium</taxon>
    </lineage>
</organism>
<gene>
    <name evidence="6" type="ORF">EW145_g6843</name>
</gene>
<proteinExistence type="predicted"/>
<dbReference type="OrthoDB" id="6247875at2759"/>
<dbReference type="SUPFAM" id="SSF47095">
    <property type="entry name" value="HMG-box"/>
    <property type="match status" value="1"/>
</dbReference>
<evidence type="ECO:0000259" key="5">
    <source>
        <dbReference type="PROSITE" id="PS50118"/>
    </source>
</evidence>
<feature type="region of interest" description="Disordered" evidence="4">
    <location>
        <begin position="114"/>
        <end position="139"/>
    </location>
</feature>
<protein>
    <recommendedName>
        <fullName evidence="5">HMG box domain-containing protein</fullName>
    </recommendedName>
</protein>
<name>A0A4S4KV10_9AGAM</name>
<dbReference type="EMBL" id="SGPK01000571">
    <property type="protein sequence ID" value="THH01888.1"/>
    <property type="molecule type" value="Genomic_DNA"/>
</dbReference>
<feature type="region of interest" description="Disordered" evidence="4">
    <location>
        <begin position="1"/>
        <end position="34"/>
    </location>
</feature>
<dbReference type="InterPro" id="IPR050140">
    <property type="entry name" value="SRY-related_HMG-box_TF-like"/>
</dbReference>
<evidence type="ECO:0000256" key="4">
    <source>
        <dbReference type="SAM" id="MobiDB-lite"/>
    </source>
</evidence>
<feature type="domain" description="HMG box" evidence="5">
    <location>
        <begin position="32"/>
        <end position="101"/>
    </location>
</feature>
<evidence type="ECO:0000313" key="6">
    <source>
        <dbReference type="EMBL" id="THH01888.1"/>
    </source>
</evidence>
<evidence type="ECO:0000256" key="3">
    <source>
        <dbReference type="PROSITE-ProRule" id="PRU00267"/>
    </source>
</evidence>
<reference evidence="6 7" key="1">
    <citation type="submission" date="2019-02" db="EMBL/GenBank/DDBJ databases">
        <title>Genome sequencing of the rare red list fungi Phellinidium pouzarii.</title>
        <authorList>
            <person name="Buettner E."/>
            <person name="Kellner H."/>
        </authorList>
    </citation>
    <scope>NUCLEOTIDE SEQUENCE [LARGE SCALE GENOMIC DNA]</scope>
    <source>
        <strain evidence="6 7">DSM 108285</strain>
    </source>
</reference>
<dbReference type="SMART" id="SM00398">
    <property type="entry name" value="HMG"/>
    <property type="match status" value="1"/>
</dbReference>
<dbReference type="PANTHER" id="PTHR10270:SF161">
    <property type="entry name" value="SEX-DETERMINING REGION Y PROTEIN"/>
    <property type="match status" value="1"/>
</dbReference>
<dbReference type="InterPro" id="IPR009071">
    <property type="entry name" value="HMG_box_dom"/>
</dbReference>
<dbReference type="PANTHER" id="PTHR10270">
    <property type="entry name" value="SOX TRANSCRIPTION FACTOR"/>
    <property type="match status" value="1"/>
</dbReference>
<keyword evidence="3" id="KW-0539">Nucleus</keyword>
<keyword evidence="1 3" id="KW-0238">DNA-binding</keyword>
<feature type="compositionally biased region" description="Basic and acidic residues" evidence="4">
    <location>
        <begin position="114"/>
        <end position="133"/>
    </location>
</feature>
<comment type="caution">
    <text evidence="6">The sequence shown here is derived from an EMBL/GenBank/DDBJ whole genome shotgun (WGS) entry which is preliminary data.</text>
</comment>
<evidence type="ECO:0000313" key="7">
    <source>
        <dbReference type="Proteomes" id="UP000308199"/>
    </source>
</evidence>
<dbReference type="GO" id="GO:0001228">
    <property type="term" value="F:DNA-binding transcription activator activity, RNA polymerase II-specific"/>
    <property type="evidence" value="ECO:0007669"/>
    <property type="project" value="TreeGrafter"/>
</dbReference>
<dbReference type="Pfam" id="PF00505">
    <property type="entry name" value="HMG_box"/>
    <property type="match status" value="1"/>
</dbReference>
<dbReference type="InterPro" id="IPR036910">
    <property type="entry name" value="HMG_box_dom_sf"/>
</dbReference>
<dbReference type="Gene3D" id="1.10.30.10">
    <property type="entry name" value="High mobility group box domain"/>
    <property type="match status" value="1"/>
</dbReference>
<dbReference type="AlphaFoldDB" id="A0A4S4KV10"/>
<dbReference type="GO" id="GO:0030154">
    <property type="term" value="P:cell differentiation"/>
    <property type="evidence" value="ECO:0007669"/>
    <property type="project" value="TreeGrafter"/>
</dbReference>